<dbReference type="AlphaFoldDB" id="A0A061GLF6"/>
<keyword evidence="2" id="KW-1185">Reference proteome</keyword>
<organism evidence="1 2">
    <name type="scientific">Theobroma cacao</name>
    <name type="common">Cacao</name>
    <name type="synonym">Cocoa</name>
    <dbReference type="NCBI Taxonomy" id="3641"/>
    <lineage>
        <taxon>Eukaryota</taxon>
        <taxon>Viridiplantae</taxon>
        <taxon>Streptophyta</taxon>
        <taxon>Embryophyta</taxon>
        <taxon>Tracheophyta</taxon>
        <taxon>Spermatophyta</taxon>
        <taxon>Magnoliopsida</taxon>
        <taxon>eudicotyledons</taxon>
        <taxon>Gunneridae</taxon>
        <taxon>Pentapetalae</taxon>
        <taxon>rosids</taxon>
        <taxon>malvids</taxon>
        <taxon>Malvales</taxon>
        <taxon>Malvaceae</taxon>
        <taxon>Byttnerioideae</taxon>
        <taxon>Theobroma</taxon>
    </lineage>
</organism>
<accession>A0A061GLF6</accession>
<dbReference type="InParanoid" id="A0A061GLF6"/>
<dbReference type="Gramene" id="EOY29987">
    <property type="protein sequence ID" value="EOY29987"/>
    <property type="gene ID" value="TCM_037342"/>
</dbReference>
<dbReference type="HOGENOM" id="CLU_2403981_0_0_1"/>
<dbReference type="EMBL" id="CM001887">
    <property type="protein sequence ID" value="EOY29987.1"/>
    <property type="molecule type" value="Genomic_DNA"/>
</dbReference>
<name>A0A061GLF6_THECC</name>
<sequence>MKRGGKPLLYDGSKQIVMEPSVESKEAGIGVVARDNTGCTIDGIGRNICAESGIFVEAEALRQGVLLAKEKGFQLVIHMTPKGAYNGIAKEKQ</sequence>
<evidence type="ECO:0000313" key="1">
    <source>
        <dbReference type="EMBL" id="EOY29987.1"/>
    </source>
</evidence>
<proteinExistence type="predicted"/>
<dbReference type="Proteomes" id="UP000026915">
    <property type="component" value="Chromosome 9"/>
</dbReference>
<evidence type="ECO:0000313" key="2">
    <source>
        <dbReference type="Proteomes" id="UP000026915"/>
    </source>
</evidence>
<gene>
    <name evidence="1" type="ORF">TCM_037342</name>
</gene>
<protein>
    <submittedName>
        <fullName evidence="1">Uncharacterized protein</fullName>
    </submittedName>
</protein>
<reference evidence="1 2" key="1">
    <citation type="journal article" date="2013" name="Genome Biol.">
        <title>The genome sequence of the most widely cultivated cacao type and its use to identify candidate genes regulating pod color.</title>
        <authorList>
            <person name="Motamayor J.C."/>
            <person name="Mockaitis K."/>
            <person name="Schmutz J."/>
            <person name="Haiminen N."/>
            <person name="Iii D.L."/>
            <person name="Cornejo O."/>
            <person name="Findley S.D."/>
            <person name="Zheng P."/>
            <person name="Utro F."/>
            <person name="Royaert S."/>
            <person name="Saski C."/>
            <person name="Jenkins J."/>
            <person name="Podicheti R."/>
            <person name="Zhao M."/>
            <person name="Scheffler B.E."/>
            <person name="Stack J.C."/>
            <person name="Feltus F.A."/>
            <person name="Mustiga G.M."/>
            <person name="Amores F."/>
            <person name="Phillips W."/>
            <person name="Marelli J.P."/>
            <person name="May G.D."/>
            <person name="Shapiro H."/>
            <person name="Ma J."/>
            <person name="Bustamante C.D."/>
            <person name="Schnell R.J."/>
            <person name="Main D."/>
            <person name="Gilbert D."/>
            <person name="Parida L."/>
            <person name="Kuhn D.N."/>
        </authorList>
    </citation>
    <scope>NUCLEOTIDE SEQUENCE [LARGE SCALE GENOMIC DNA]</scope>
    <source>
        <strain evidence="2">cv. Matina 1-6</strain>
    </source>
</reference>